<keyword evidence="2" id="KW-1185">Reference proteome</keyword>
<dbReference type="AlphaFoldDB" id="A0A371I797"/>
<sequence length="205" mass="22958">MVDWSHKGTKVECISMISDWTGMDHDASDVIINELRLETKGIHQQGTIDSKQCNPSNSGANLGLKRGGFCLGPLGDDGFESLLVVLVLDSASAEEEVPTVLGFEFAPFTGPMPKENLHVWPCAISKWLKIDIIILLCLQRYYDDVSIYIELDELVERKSRGKFDFDFSPSFFICGVCVWTLLSKKKFLCIDSAIESFTRSTFALF</sequence>
<dbReference type="OrthoDB" id="10636558at2759"/>
<organism evidence="1 2">
    <name type="scientific">Mucuna pruriens</name>
    <name type="common">Velvet bean</name>
    <name type="synonym">Dolichos pruriens</name>
    <dbReference type="NCBI Taxonomy" id="157652"/>
    <lineage>
        <taxon>Eukaryota</taxon>
        <taxon>Viridiplantae</taxon>
        <taxon>Streptophyta</taxon>
        <taxon>Embryophyta</taxon>
        <taxon>Tracheophyta</taxon>
        <taxon>Spermatophyta</taxon>
        <taxon>Magnoliopsida</taxon>
        <taxon>eudicotyledons</taxon>
        <taxon>Gunneridae</taxon>
        <taxon>Pentapetalae</taxon>
        <taxon>rosids</taxon>
        <taxon>fabids</taxon>
        <taxon>Fabales</taxon>
        <taxon>Fabaceae</taxon>
        <taxon>Papilionoideae</taxon>
        <taxon>50 kb inversion clade</taxon>
        <taxon>NPAAA clade</taxon>
        <taxon>indigoferoid/millettioid clade</taxon>
        <taxon>Phaseoleae</taxon>
        <taxon>Mucuna</taxon>
    </lineage>
</organism>
<proteinExistence type="predicted"/>
<name>A0A371I797_MUCPR</name>
<dbReference type="EMBL" id="QJKJ01000750">
    <property type="protein sequence ID" value="RDY10912.1"/>
    <property type="molecule type" value="Genomic_DNA"/>
</dbReference>
<accession>A0A371I797</accession>
<dbReference type="Proteomes" id="UP000257109">
    <property type="component" value="Unassembled WGS sequence"/>
</dbReference>
<comment type="caution">
    <text evidence="1">The sequence shown here is derived from an EMBL/GenBank/DDBJ whole genome shotgun (WGS) entry which is preliminary data.</text>
</comment>
<gene>
    <name evidence="1" type="ORF">CR513_04494</name>
</gene>
<protein>
    <submittedName>
        <fullName evidence="1">Uncharacterized protein</fullName>
    </submittedName>
</protein>
<reference evidence="1" key="1">
    <citation type="submission" date="2018-05" db="EMBL/GenBank/DDBJ databases">
        <title>Draft genome of Mucuna pruriens seed.</title>
        <authorList>
            <person name="Nnadi N.E."/>
            <person name="Vos R."/>
            <person name="Hasami M.H."/>
            <person name="Devisetty U.K."/>
            <person name="Aguiy J.C."/>
        </authorList>
    </citation>
    <scope>NUCLEOTIDE SEQUENCE [LARGE SCALE GENOMIC DNA]</scope>
    <source>
        <strain evidence="1">JCA_2017</strain>
    </source>
</reference>
<evidence type="ECO:0000313" key="1">
    <source>
        <dbReference type="EMBL" id="RDY10912.1"/>
    </source>
</evidence>
<evidence type="ECO:0000313" key="2">
    <source>
        <dbReference type="Proteomes" id="UP000257109"/>
    </source>
</evidence>
<feature type="non-terminal residue" evidence="1">
    <location>
        <position position="1"/>
    </location>
</feature>